<comment type="caution">
    <text evidence="1">The sequence shown here is derived from an EMBL/GenBank/DDBJ whole genome shotgun (WGS) entry which is preliminary data.</text>
</comment>
<evidence type="ECO:0000313" key="1">
    <source>
        <dbReference type="EMBL" id="PVD33084.1"/>
    </source>
</evidence>
<protein>
    <submittedName>
        <fullName evidence="1">Uncharacterized protein</fullName>
    </submittedName>
</protein>
<name>A0A2T7PI44_POMCA</name>
<dbReference type="Proteomes" id="UP000245119">
    <property type="component" value="Linkage Group LG4"/>
</dbReference>
<evidence type="ECO:0000313" key="2">
    <source>
        <dbReference type="Proteomes" id="UP000245119"/>
    </source>
</evidence>
<sequence length="102" mass="11599">MESLIIKNYEILQERLEVVSEGSDEYARRASGLLALMQQFSTFLGRSLARTVFAVTEPRQVDYAMHHAFPGRDKFHDGLTMAQRDIGTQILQPMIDNSTLKP</sequence>
<keyword evidence="2" id="KW-1185">Reference proteome</keyword>
<proteinExistence type="predicted"/>
<dbReference type="EMBL" id="PZQS01000004">
    <property type="protein sequence ID" value="PVD33084.1"/>
    <property type="molecule type" value="Genomic_DNA"/>
</dbReference>
<dbReference type="OrthoDB" id="10059235at2759"/>
<gene>
    <name evidence="1" type="ORF">C0Q70_08533</name>
</gene>
<organism evidence="1 2">
    <name type="scientific">Pomacea canaliculata</name>
    <name type="common">Golden apple snail</name>
    <dbReference type="NCBI Taxonomy" id="400727"/>
    <lineage>
        <taxon>Eukaryota</taxon>
        <taxon>Metazoa</taxon>
        <taxon>Spiralia</taxon>
        <taxon>Lophotrochozoa</taxon>
        <taxon>Mollusca</taxon>
        <taxon>Gastropoda</taxon>
        <taxon>Caenogastropoda</taxon>
        <taxon>Architaenioglossa</taxon>
        <taxon>Ampullarioidea</taxon>
        <taxon>Ampullariidae</taxon>
        <taxon>Pomacea</taxon>
    </lineage>
</organism>
<reference evidence="1 2" key="1">
    <citation type="submission" date="2018-04" db="EMBL/GenBank/DDBJ databases">
        <title>The genome of golden apple snail Pomacea canaliculata provides insight into stress tolerance and invasive adaptation.</title>
        <authorList>
            <person name="Liu C."/>
            <person name="Liu B."/>
            <person name="Ren Y."/>
            <person name="Zhang Y."/>
            <person name="Wang H."/>
            <person name="Li S."/>
            <person name="Jiang F."/>
            <person name="Yin L."/>
            <person name="Zhang G."/>
            <person name="Qian W."/>
            <person name="Fan W."/>
        </authorList>
    </citation>
    <scope>NUCLEOTIDE SEQUENCE [LARGE SCALE GENOMIC DNA]</scope>
    <source>
        <strain evidence="1">SZHN2017</strain>
        <tissue evidence="1">Muscle</tissue>
    </source>
</reference>
<accession>A0A2T7PI44</accession>
<dbReference type="AlphaFoldDB" id="A0A2T7PI44"/>